<accession>A0ABD7CHT6</accession>
<sequence length="177" mass="21005">MIFKETKFKGVYILEIEPIEDERGFFARTWCEEEFKVYGLNSNLVQCNISFNKRRGTLRGMHYQIPPYEEAKLVRCTKGSIYDVIIDLRPNSKTFKQWTAIELTDENRKMLYIPEGFAHGFQTLEDDTEVFYQMSQFYHPECARGIRWDDLTFSVDWPVRGDVIISNKDKNWGDFIV</sequence>
<dbReference type="CDD" id="cd00438">
    <property type="entry name" value="cupin_RmlC"/>
    <property type="match status" value="1"/>
</dbReference>
<feature type="active site" description="Proton acceptor" evidence="1">
    <location>
        <position position="62"/>
    </location>
</feature>
<dbReference type="PANTHER" id="PTHR21047">
    <property type="entry name" value="DTDP-6-DEOXY-D-GLUCOSE-3,5 EPIMERASE"/>
    <property type="match status" value="1"/>
</dbReference>
<comment type="similarity">
    <text evidence="3">Belongs to the dTDP-4-dehydrorhamnose 3,5-epimerase family.</text>
</comment>
<evidence type="ECO:0000256" key="1">
    <source>
        <dbReference type="PIRSR" id="PIRSR600888-1"/>
    </source>
</evidence>
<dbReference type="Gene3D" id="2.60.120.10">
    <property type="entry name" value="Jelly Rolls"/>
    <property type="match status" value="1"/>
</dbReference>
<keyword evidence="3 4" id="KW-0413">Isomerase</keyword>
<dbReference type="NCBIfam" id="TIGR01221">
    <property type="entry name" value="rmlC"/>
    <property type="match status" value="1"/>
</dbReference>
<name>A0ABD7CHT6_CLOBO</name>
<evidence type="ECO:0000313" key="5">
    <source>
        <dbReference type="Proteomes" id="UP000663464"/>
    </source>
</evidence>
<comment type="function">
    <text evidence="3">Catalyzes the epimerization of the C3' and C5'positions of dTDP-6-deoxy-D-xylo-4-hexulose, forming dTDP-6-deoxy-L-lyxo-4-hexulose.</text>
</comment>
<dbReference type="Pfam" id="PF00908">
    <property type="entry name" value="dTDP_sugar_isom"/>
    <property type="match status" value="1"/>
</dbReference>
<dbReference type="PANTHER" id="PTHR21047:SF2">
    <property type="entry name" value="THYMIDINE DIPHOSPHO-4-KETO-RHAMNOSE 3,5-EPIMERASE"/>
    <property type="match status" value="1"/>
</dbReference>
<gene>
    <name evidence="4" type="primary">rfbC</name>
    <name evidence="4" type="ORF">JQS73_14445</name>
</gene>
<feature type="site" description="Participates in a stacking interaction with the thymidine ring of dTDP-4-oxo-6-deoxyglucose" evidence="2">
    <location>
        <position position="138"/>
    </location>
</feature>
<dbReference type="EMBL" id="CP069280">
    <property type="protein sequence ID" value="QRI52621.1"/>
    <property type="molecule type" value="Genomic_DNA"/>
</dbReference>
<proteinExistence type="inferred from homology"/>
<evidence type="ECO:0000313" key="4">
    <source>
        <dbReference type="EMBL" id="QRI52621.1"/>
    </source>
</evidence>
<feature type="active site" description="Proton donor" evidence="1">
    <location>
        <position position="132"/>
    </location>
</feature>
<comment type="subunit">
    <text evidence="3">Homodimer.</text>
</comment>
<dbReference type="InterPro" id="IPR014710">
    <property type="entry name" value="RmlC-like_jellyroll"/>
</dbReference>
<dbReference type="SUPFAM" id="SSF51182">
    <property type="entry name" value="RmlC-like cupins"/>
    <property type="match status" value="1"/>
</dbReference>
<comment type="catalytic activity">
    <reaction evidence="3">
        <text>dTDP-4-dehydro-6-deoxy-alpha-D-glucose = dTDP-4-dehydro-beta-L-rhamnose</text>
        <dbReference type="Rhea" id="RHEA:16969"/>
        <dbReference type="ChEBI" id="CHEBI:57649"/>
        <dbReference type="ChEBI" id="CHEBI:62830"/>
        <dbReference type="EC" id="5.1.3.13"/>
    </reaction>
</comment>
<dbReference type="AlphaFoldDB" id="A0ABD7CHT6"/>
<dbReference type="InterPro" id="IPR011051">
    <property type="entry name" value="RmlC_Cupin_sf"/>
</dbReference>
<protein>
    <recommendedName>
        <fullName evidence="3">dTDP-4-dehydrorhamnose 3,5-epimerase</fullName>
        <ecNumber evidence="3">5.1.3.13</ecNumber>
    </recommendedName>
    <alternativeName>
        <fullName evidence="3">Thymidine diphospho-4-keto-rhamnose 3,5-epimerase</fullName>
    </alternativeName>
</protein>
<comment type="pathway">
    <text evidence="3">Carbohydrate biosynthesis; dTDP-L-rhamnose biosynthesis.</text>
</comment>
<evidence type="ECO:0000256" key="2">
    <source>
        <dbReference type="PIRSR" id="PIRSR600888-3"/>
    </source>
</evidence>
<reference evidence="4 5" key="1">
    <citation type="journal article" date="2014" name="J. Infect. Dis.">
        <title>Molecular characterization of a novel botulinum neurotoxin type H gene.</title>
        <authorList>
            <person name="Dover N."/>
            <person name="Barash J.R."/>
            <person name="Hill K.K."/>
            <person name="Xie G."/>
            <person name="Arnon S.S."/>
        </authorList>
    </citation>
    <scope>NUCLEOTIDE SEQUENCE [LARGE SCALE GENOMIC DNA]</scope>
    <source>
        <strain evidence="4 5">IBCA10-7060</strain>
    </source>
</reference>
<dbReference type="InterPro" id="IPR000888">
    <property type="entry name" value="RmlC-like"/>
</dbReference>
<dbReference type="EC" id="5.1.3.13" evidence="3"/>
<dbReference type="RefSeq" id="WP_041345820.1">
    <property type="nucleotide sequence ID" value="NZ_CP069280.1"/>
</dbReference>
<dbReference type="GO" id="GO:0019305">
    <property type="term" value="P:dTDP-rhamnose biosynthetic process"/>
    <property type="evidence" value="ECO:0007669"/>
    <property type="project" value="UniProtKB-UniRule"/>
</dbReference>
<evidence type="ECO:0000256" key="3">
    <source>
        <dbReference type="RuleBase" id="RU364069"/>
    </source>
</evidence>
<dbReference type="GO" id="GO:0008830">
    <property type="term" value="F:dTDP-4-dehydrorhamnose 3,5-epimerase activity"/>
    <property type="evidence" value="ECO:0007669"/>
    <property type="project" value="UniProtKB-UniRule"/>
</dbReference>
<organism evidence="4 5">
    <name type="scientific">Clostridium botulinum</name>
    <dbReference type="NCBI Taxonomy" id="1491"/>
    <lineage>
        <taxon>Bacteria</taxon>
        <taxon>Bacillati</taxon>
        <taxon>Bacillota</taxon>
        <taxon>Clostridia</taxon>
        <taxon>Eubacteriales</taxon>
        <taxon>Clostridiaceae</taxon>
        <taxon>Clostridium</taxon>
    </lineage>
</organism>
<dbReference type="Proteomes" id="UP000663464">
    <property type="component" value="Chromosome"/>
</dbReference>